<evidence type="ECO:0000313" key="3">
    <source>
        <dbReference type="Proteomes" id="UP000026961"/>
    </source>
</evidence>
<dbReference type="Proteomes" id="UP000026961">
    <property type="component" value="Chromosome 7"/>
</dbReference>
<organism evidence="2">
    <name type="scientific">Oryza glumipatula</name>
    <dbReference type="NCBI Taxonomy" id="40148"/>
    <lineage>
        <taxon>Eukaryota</taxon>
        <taxon>Viridiplantae</taxon>
        <taxon>Streptophyta</taxon>
        <taxon>Embryophyta</taxon>
        <taxon>Tracheophyta</taxon>
        <taxon>Spermatophyta</taxon>
        <taxon>Magnoliopsida</taxon>
        <taxon>Liliopsida</taxon>
        <taxon>Poales</taxon>
        <taxon>Poaceae</taxon>
        <taxon>BOP clade</taxon>
        <taxon>Oryzoideae</taxon>
        <taxon>Oryzeae</taxon>
        <taxon>Oryzinae</taxon>
        <taxon>Oryza</taxon>
    </lineage>
</organism>
<protein>
    <submittedName>
        <fullName evidence="2">Uncharacterized protein</fullName>
    </submittedName>
</protein>
<proteinExistence type="predicted"/>
<keyword evidence="3" id="KW-1185">Reference proteome</keyword>
<dbReference type="EnsemblPlants" id="OGLUM07G06870.3">
    <property type="protein sequence ID" value="OGLUM07G06870.3"/>
    <property type="gene ID" value="OGLUM07G06870"/>
</dbReference>
<sequence length="65" mass="7622">MEELDEPAGGPQGEVRGVRQQRQRAEGDELRPRRQDHRRRLTTPISSHLVMVKYKYKVLGDLFFS</sequence>
<dbReference type="Gramene" id="OGLUM07G06870.3">
    <property type="protein sequence ID" value="OGLUM07G06870.3"/>
    <property type="gene ID" value="OGLUM07G06870"/>
</dbReference>
<dbReference type="AlphaFoldDB" id="A0A0E0AH94"/>
<reference evidence="2" key="2">
    <citation type="submission" date="2018-05" db="EMBL/GenBank/DDBJ databases">
        <title>OgluRS3 (Oryza glumaepatula Reference Sequence Version 3).</title>
        <authorList>
            <person name="Zhang J."/>
            <person name="Kudrna D."/>
            <person name="Lee S."/>
            <person name="Talag J."/>
            <person name="Welchert J."/>
            <person name="Wing R.A."/>
        </authorList>
    </citation>
    <scope>NUCLEOTIDE SEQUENCE [LARGE SCALE GENOMIC DNA]</scope>
</reference>
<reference evidence="2" key="1">
    <citation type="submission" date="2015-04" db="UniProtKB">
        <authorList>
            <consortium name="EnsemblPlants"/>
        </authorList>
    </citation>
    <scope>IDENTIFICATION</scope>
</reference>
<accession>A0A0E0AH94</accession>
<feature type="compositionally biased region" description="Basic and acidic residues" evidence="1">
    <location>
        <begin position="23"/>
        <end position="33"/>
    </location>
</feature>
<feature type="region of interest" description="Disordered" evidence="1">
    <location>
        <begin position="1"/>
        <end position="42"/>
    </location>
</feature>
<evidence type="ECO:0000256" key="1">
    <source>
        <dbReference type="SAM" id="MobiDB-lite"/>
    </source>
</evidence>
<name>A0A0E0AH94_9ORYZ</name>
<dbReference type="HOGENOM" id="CLU_2853403_0_0_1"/>
<evidence type="ECO:0000313" key="2">
    <source>
        <dbReference type="EnsemblPlants" id="OGLUM07G06870.3"/>
    </source>
</evidence>